<dbReference type="Proteomes" id="UP000751190">
    <property type="component" value="Unassembled WGS sequence"/>
</dbReference>
<accession>A0A8J5X5Z4</accession>
<protein>
    <recommendedName>
        <fullName evidence="3">Plastid lipid-associated protein/fibrillin conserved domain-containing protein</fullName>
    </recommendedName>
</protein>
<dbReference type="InterPro" id="IPR039633">
    <property type="entry name" value="PAP"/>
</dbReference>
<name>A0A8J5X5Z4_DIALT</name>
<gene>
    <name evidence="1" type="ORF">KFE25_002528</name>
</gene>
<evidence type="ECO:0000313" key="1">
    <source>
        <dbReference type="EMBL" id="KAG8459121.1"/>
    </source>
</evidence>
<sequence>MARVLKAPEIKLAVDLTTTRVASRLMLLKSVVRMERPLATHMLLKSVVRMERPLATHMSQFDQVKDTCPQLTDVQWQTAREFEAILNQTKHLTTLAQKEKMFVGPYVPLVLLKLEAALKSNQLAIIKRDKVSAGSSVEHAREMLGAVRMGASSGATAELKRAVLATIAEVRRERTPKARAAFLAALAALEAVPSDRLAIDGRWSLVYSTDIGAGADAAPRDPLQQVFGEAYKVFFRFAPALAGGQDVAFLGASNEQIVDLAAGVVDNTVTLRPPVGKPLVLCVRGLVERDGDEPASFAITFTESELRGAPLGPLRVPLPRPRGRITSTFSDGDMRVVRGSRGTLFVLQRARADR</sequence>
<keyword evidence="2" id="KW-1185">Reference proteome</keyword>
<evidence type="ECO:0008006" key="3">
    <source>
        <dbReference type="Google" id="ProtNLM"/>
    </source>
</evidence>
<organism evidence="1 2">
    <name type="scientific">Diacronema lutheri</name>
    <name type="common">Unicellular marine alga</name>
    <name type="synonym">Monochrysis lutheri</name>
    <dbReference type="NCBI Taxonomy" id="2081491"/>
    <lineage>
        <taxon>Eukaryota</taxon>
        <taxon>Haptista</taxon>
        <taxon>Haptophyta</taxon>
        <taxon>Pavlovophyceae</taxon>
        <taxon>Pavlovales</taxon>
        <taxon>Pavlovaceae</taxon>
        <taxon>Diacronema</taxon>
    </lineage>
</organism>
<reference evidence="1" key="1">
    <citation type="submission" date="2021-05" db="EMBL/GenBank/DDBJ databases">
        <title>The genome of the haptophyte Pavlova lutheri (Diacronema luteri, Pavlovales) - a model for lipid biosynthesis in eukaryotic algae.</title>
        <authorList>
            <person name="Hulatt C.J."/>
            <person name="Posewitz M.C."/>
        </authorList>
    </citation>
    <scope>NUCLEOTIDE SEQUENCE</scope>
    <source>
        <strain evidence="1">NIVA-4/92</strain>
    </source>
</reference>
<dbReference type="PANTHER" id="PTHR31906">
    <property type="entry name" value="PLASTID-LIPID-ASSOCIATED PROTEIN 4, CHLOROPLASTIC-RELATED"/>
    <property type="match status" value="1"/>
</dbReference>
<comment type="caution">
    <text evidence="1">The sequence shown here is derived from an EMBL/GenBank/DDBJ whole genome shotgun (WGS) entry which is preliminary data.</text>
</comment>
<evidence type="ECO:0000313" key="2">
    <source>
        <dbReference type="Proteomes" id="UP000751190"/>
    </source>
</evidence>
<proteinExistence type="predicted"/>
<dbReference type="OrthoDB" id="8693905at2759"/>
<dbReference type="EMBL" id="JAGTXO010000044">
    <property type="protein sequence ID" value="KAG8459121.1"/>
    <property type="molecule type" value="Genomic_DNA"/>
</dbReference>
<dbReference type="AlphaFoldDB" id="A0A8J5X5Z4"/>